<dbReference type="Pfam" id="PF13801">
    <property type="entry name" value="Metal_resist"/>
    <property type="match status" value="1"/>
</dbReference>
<sequence length="160" mass="17754">MTALPRPWRIALVVSLLVNVLLAAALATFALRSPEEPPRTRGGGLAGMPHPRALAEAFGEERRVLLHEIWDTHRETMRPRWRAMHAARQDISNALRAQPFVRADLDAAFARLRAADAEMAETAQAALGDFAERLDDAERARLADMLEPPPHRGDGKSRAR</sequence>
<comment type="caution">
    <text evidence="4">The sequence shown here is derived from an EMBL/GenBank/DDBJ whole genome shotgun (WGS) entry which is preliminary data.</text>
</comment>
<evidence type="ECO:0000256" key="2">
    <source>
        <dbReference type="ARBA" id="ARBA00044983"/>
    </source>
</evidence>
<organism evidence="4 5">
    <name type="scientific">Coralloluteibacterium thermophilum</name>
    <dbReference type="NCBI Taxonomy" id="2707049"/>
    <lineage>
        <taxon>Bacteria</taxon>
        <taxon>Pseudomonadati</taxon>
        <taxon>Pseudomonadota</taxon>
        <taxon>Gammaproteobacteria</taxon>
        <taxon>Lysobacterales</taxon>
        <taxon>Lysobacteraceae</taxon>
        <taxon>Coralloluteibacterium</taxon>
    </lineage>
</organism>
<proteinExistence type="inferred from homology"/>
<evidence type="ECO:0000313" key="4">
    <source>
        <dbReference type="EMBL" id="MFC4728326.1"/>
    </source>
</evidence>
<dbReference type="InterPro" id="IPR025961">
    <property type="entry name" value="Metal_resist"/>
</dbReference>
<evidence type="ECO:0000256" key="3">
    <source>
        <dbReference type="ARBA" id="ARBA00045001"/>
    </source>
</evidence>
<dbReference type="Proteomes" id="UP001595892">
    <property type="component" value="Unassembled WGS sequence"/>
</dbReference>
<name>A0ABV9NJ63_9GAMM</name>
<dbReference type="EMBL" id="JBHSGG010000025">
    <property type="protein sequence ID" value="MFC4728326.1"/>
    <property type="molecule type" value="Genomic_DNA"/>
</dbReference>
<dbReference type="RefSeq" id="WP_377004355.1">
    <property type="nucleotide sequence ID" value="NZ_JBHSGG010000025.1"/>
</dbReference>
<protein>
    <recommendedName>
        <fullName evidence="2">Signaling pathway modulator ZraP</fullName>
    </recommendedName>
    <alternativeName>
        <fullName evidence="3">Zinc resistance-associated protein</fullName>
    </alternativeName>
</protein>
<evidence type="ECO:0000256" key="1">
    <source>
        <dbReference type="ARBA" id="ARBA00044945"/>
    </source>
</evidence>
<keyword evidence="5" id="KW-1185">Reference proteome</keyword>
<gene>
    <name evidence="4" type="ORF">ACFO3Q_09100</name>
</gene>
<reference evidence="5" key="1">
    <citation type="journal article" date="2019" name="Int. J. Syst. Evol. Microbiol.">
        <title>The Global Catalogue of Microorganisms (GCM) 10K type strain sequencing project: providing services to taxonomists for standard genome sequencing and annotation.</title>
        <authorList>
            <consortium name="The Broad Institute Genomics Platform"/>
            <consortium name="The Broad Institute Genome Sequencing Center for Infectious Disease"/>
            <person name="Wu L."/>
            <person name="Ma J."/>
        </authorList>
    </citation>
    <scope>NUCLEOTIDE SEQUENCE [LARGE SCALE GENOMIC DNA]</scope>
    <source>
        <strain evidence="5">CGMCC 1.13574</strain>
    </source>
</reference>
<dbReference type="Gene3D" id="1.20.120.1490">
    <property type="match status" value="1"/>
</dbReference>
<comment type="similarity">
    <text evidence="1">Belongs to the ZraP family.</text>
</comment>
<evidence type="ECO:0000313" key="5">
    <source>
        <dbReference type="Proteomes" id="UP001595892"/>
    </source>
</evidence>
<accession>A0ABV9NJ63</accession>